<sequence>MSTTHLPNATVPKGHFAVYVGETQKKRFVVPFSYLKHPSFQNLLNQAEEQFVFTIPCSEESLVDLTCNLWSS</sequence>
<dbReference type="GO" id="GO:0009733">
    <property type="term" value="P:response to auxin"/>
    <property type="evidence" value="ECO:0007669"/>
    <property type="project" value="InterPro"/>
</dbReference>
<evidence type="ECO:0000256" key="1">
    <source>
        <dbReference type="ARBA" id="ARBA00006974"/>
    </source>
</evidence>
<dbReference type="InterPro" id="IPR003676">
    <property type="entry name" value="SAUR_fam"/>
</dbReference>
<reference evidence="2 3" key="1">
    <citation type="journal article" date="2006" name="Science">
        <title>The genome of black cottonwood, Populus trichocarpa (Torr. &amp; Gray).</title>
        <authorList>
            <person name="Tuskan G.A."/>
            <person name="Difazio S."/>
            <person name="Jansson S."/>
            <person name="Bohlmann J."/>
            <person name="Grigoriev I."/>
            <person name="Hellsten U."/>
            <person name="Putnam N."/>
            <person name="Ralph S."/>
            <person name="Rombauts S."/>
            <person name="Salamov A."/>
            <person name="Schein J."/>
            <person name="Sterck L."/>
            <person name="Aerts A."/>
            <person name="Bhalerao R.R."/>
            <person name="Bhalerao R.P."/>
            <person name="Blaudez D."/>
            <person name="Boerjan W."/>
            <person name="Brun A."/>
            <person name="Brunner A."/>
            <person name="Busov V."/>
            <person name="Campbell M."/>
            <person name="Carlson J."/>
            <person name="Chalot M."/>
            <person name="Chapman J."/>
            <person name="Chen G.L."/>
            <person name="Cooper D."/>
            <person name="Coutinho P.M."/>
            <person name="Couturier J."/>
            <person name="Covert S."/>
            <person name="Cronk Q."/>
            <person name="Cunningham R."/>
            <person name="Davis J."/>
            <person name="Degroeve S."/>
            <person name="Dejardin A."/>
            <person name="Depamphilis C."/>
            <person name="Detter J."/>
            <person name="Dirks B."/>
            <person name="Dubchak I."/>
            <person name="Duplessis S."/>
            <person name="Ehlting J."/>
            <person name="Ellis B."/>
            <person name="Gendler K."/>
            <person name="Goodstein D."/>
            <person name="Gribskov M."/>
            <person name="Grimwood J."/>
            <person name="Groover A."/>
            <person name="Gunter L."/>
            <person name="Hamberger B."/>
            <person name="Heinze B."/>
            <person name="Helariutta Y."/>
            <person name="Henrissat B."/>
            <person name="Holligan D."/>
            <person name="Holt R."/>
            <person name="Huang W."/>
            <person name="Islam-Faridi N."/>
            <person name="Jones S."/>
            <person name="Jones-Rhoades M."/>
            <person name="Jorgensen R."/>
            <person name="Joshi C."/>
            <person name="Kangasjarvi J."/>
            <person name="Karlsson J."/>
            <person name="Kelleher C."/>
            <person name="Kirkpatrick R."/>
            <person name="Kirst M."/>
            <person name="Kohler A."/>
            <person name="Kalluri U."/>
            <person name="Larimer F."/>
            <person name="Leebens-Mack J."/>
            <person name="Leple J.C."/>
            <person name="Locascio P."/>
            <person name="Lou Y."/>
            <person name="Lucas S."/>
            <person name="Martin F."/>
            <person name="Montanini B."/>
            <person name="Napoli C."/>
            <person name="Nelson D.R."/>
            <person name="Nelson C."/>
            <person name="Nieminen K."/>
            <person name="Nilsson O."/>
            <person name="Pereda V."/>
            <person name="Peter G."/>
            <person name="Philippe R."/>
            <person name="Pilate G."/>
            <person name="Poliakov A."/>
            <person name="Razumovskaya J."/>
            <person name="Richardson P."/>
            <person name="Rinaldi C."/>
            <person name="Ritland K."/>
            <person name="Rouze P."/>
            <person name="Ryaboy D."/>
            <person name="Schmutz J."/>
            <person name="Schrader J."/>
            <person name="Segerman B."/>
            <person name="Shin H."/>
            <person name="Siddiqui A."/>
            <person name="Sterky F."/>
            <person name="Terry A."/>
            <person name="Tsai C.J."/>
            <person name="Uberbacher E."/>
            <person name="Unneberg P."/>
            <person name="Vahala J."/>
            <person name="Wall K."/>
            <person name="Wessler S."/>
            <person name="Yang G."/>
            <person name="Yin T."/>
            <person name="Douglas C."/>
            <person name="Marra M."/>
            <person name="Sandberg G."/>
            <person name="Van de Peer Y."/>
            <person name="Rokhsar D."/>
        </authorList>
    </citation>
    <scope>NUCLEOTIDE SEQUENCE [LARGE SCALE GENOMIC DNA]</scope>
    <source>
        <strain evidence="3">cv. Nisqually</strain>
    </source>
</reference>
<dbReference type="PANTHER" id="PTHR31929">
    <property type="entry name" value="SAUR-LIKE AUXIN-RESPONSIVE PROTEIN FAMILY-RELATED"/>
    <property type="match status" value="1"/>
</dbReference>
<dbReference type="HOGENOM" id="CLU_098106_3_2_1"/>
<dbReference type="EMBL" id="CM009293">
    <property type="protein sequence ID" value="PNT41616.1"/>
    <property type="molecule type" value="Genomic_DNA"/>
</dbReference>
<protein>
    <recommendedName>
        <fullName evidence="4">SAUR family protein</fullName>
    </recommendedName>
</protein>
<dbReference type="AlphaFoldDB" id="B9H128"/>
<accession>B9H128</accession>
<dbReference type="Pfam" id="PF02519">
    <property type="entry name" value="Auxin_inducible"/>
    <property type="match status" value="1"/>
</dbReference>
<dbReference type="Proteomes" id="UP000006729">
    <property type="component" value="Chromosome 4"/>
</dbReference>
<keyword evidence="3" id="KW-1185">Reference proteome</keyword>
<evidence type="ECO:0000313" key="2">
    <source>
        <dbReference type="EMBL" id="PNT41616.1"/>
    </source>
</evidence>
<organism evidence="2 3">
    <name type="scientific">Populus trichocarpa</name>
    <name type="common">Western balsam poplar</name>
    <name type="synonym">Populus balsamifera subsp. trichocarpa</name>
    <dbReference type="NCBI Taxonomy" id="3694"/>
    <lineage>
        <taxon>Eukaryota</taxon>
        <taxon>Viridiplantae</taxon>
        <taxon>Streptophyta</taxon>
        <taxon>Embryophyta</taxon>
        <taxon>Tracheophyta</taxon>
        <taxon>Spermatophyta</taxon>
        <taxon>Magnoliopsida</taxon>
        <taxon>eudicotyledons</taxon>
        <taxon>Gunneridae</taxon>
        <taxon>Pentapetalae</taxon>
        <taxon>rosids</taxon>
        <taxon>fabids</taxon>
        <taxon>Malpighiales</taxon>
        <taxon>Salicaceae</taxon>
        <taxon>Saliceae</taxon>
        <taxon>Populus</taxon>
    </lineage>
</organism>
<evidence type="ECO:0008006" key="4">
    <source>
        <dbReference type="Google" id="ProtNLM"/>
    </source>
</evidence>
<name>B9H128_POPTR</name>
<dbReference type="InParanoid" id="B9H128"/>
<proteinExistence type="inferred from homology"/>
<gene>
    <name evidence="2" type="ORF">POPTR_004G165700</name>
</gene>
<comment type="similarity">
    <text evidence="1">Belongs to the ARG7 family.</text>
</comment>
<evidence type="ECO:0000313" key="3">
    <source>
        <dbReference type="Proteomes" id="UP000006729"/>
    </source>
</evidence>
<dbReference type="STRING" id="3694.B9H128"/>